<name>A0A4X1TG25_PIG</name>
<accession>A0A4X1TG25</accession>
<feature type="region of interest" description="Disordered" evidence="1">
    <location>
        <begin position="114"/>
        <end position="137"/>
    </location>
</feature>
<evidence type="ECO:0000313" key="3">
    <source>
        <dbReference type="Proteomes" id="UP000314985"/>
    </source>
</evidence>
<reference evidence="2" key="2">
    <citation type="submission" date="2025-08" db="UniProtKB">
        <authorList>
            <consortium name="Ensembl"/>
        </authorList>
    </citation>
    <scope>IDENTIFICATION</scope>
</reference>
<reference evidence="2 3" key="1">
    <citation type="submission" date="2017-08" db="EMBL/GenBank/DDBJ databases">
        <title>USMARCv1.0.</title>
        <authorList>
            <person name="Hannum G.I."/>
            <person name="Koren S."/>
            <person name="Schroeder S.G."/>
            <person name="Chin S.C."/>
            <person name="Nonneman D.J."/>
            <person name="Becker S.A."/>
            <person name="Rosen B.D."/>
            <person name="Bickhart D.M."/>
            <person name="Putnam N.H."/>
            <person name="Green R.E."/>
            <person name="Tuggle C.K."/>
            <person name="Liu H."/>
            <person name="Rohrer G.A."/>
            <person name="Warr A."/>
            <person name="Hall R."/>
            <person name="Kim K."/>
            <person name="Hume D.A."/>
            <person name="Talbot R."/>
            <person name="Chow W."/>
            <person name="Howe K."/>
            <person name="Schwartz A.S."/>
            <person name="Watson M."/>
            <person name="Archibald A.L."/>
            <person name="Phillippy A.M."/>
            <person name="Smith T.P.L."/>
        </authorList>
    </citation>
    <scope>NUCLEOTIDE SEQUENCE [LARGE SCALE GENOMIC DNA]</scope>
</reference>
<dbReference type="AlphaFoldDB" id="A0A4X1TG25"/>
<dbReference type="Ensembl" id="ENSSSCT00070016608.1">
    <property type="protein sequence ID" value="ENSSSCP00070013763.1"/>
    <property type="gene ID" value="ENSSSCG00070008577.1"/>
</dbReference>
<organism evidence="2 3">
    <name type="scientific">Sus scrofa</name>
    <name type="common">Pig</name>
    <dbReference type="NCBI Taxonomy" id="9823"/>
    <lineage>
        <taxon>Eukaryota</taxon>
        <taxon>Metazoa</taxon>
        <taxon>Chordata</taxon>
        <taxon>Craniata</taxon>
        <taxon>Vertebrata</taxon>
        <taxon>Euteleostomi</taxon>
        <taxon>Mammalia</taxon>
        <taxon>Eutheria</taxon>
        <taxon>Laurasiatheria</taxon>
        <taxon>Artiodactyla</taxon>
        <taxon>Suina</taxon>
        <taxon>Suidae</taxon>
        <taxon>Sus</taxon>
    </lineage>
</organism>
<dbReference type="Proteomes" id="UP000314985">
    <property type="component" value="Chromosome 6"/>
</dbReference>
<protein>
    <submittedName>
        <fullName evidence="2">Uncharacterized protein</fullName>
    </submittedName>
</protein>
<proteinExistence type="predicted"/>
<evidence type="ECO:0000256" key="1">
    <source>
        <dbReference type="SAM" id="MobiDB-lite"/>
    </source>
</evidence>
<sequence>MGTSAFIFKCIDKSVILGTFAVMRLPPRGQLQLGARRPAPRWRRTNYNSQRYARRTAPIVRRDREGRGLYKPPYGAPPSFFEVAAWSRCHPHCAPLGCLTMLRNVERGTKAADLPAWQSGGPLGHIGRRPSERGRTP</sequence>
<evidence type="ECO:0000313" key="2">
    <source>
        <dbReference type="Ensembl" id="ENSSSCP00070013763.1"/>
    </source>
</evidence>